<keyword evidence="2" id="KW-1185">Reference proteome</keyword>
<dbReference type="AlphaFoldDB" id="A0A176S362"/>
<sequence length="80" mass="8956">MMVSIIFNFVLITSTAGTIRCSPGSRVLVYLPKRSTVHCSPWETDLTPKKTNITAIARKIKTNIAKSFNMSIGIFYSRCQ</sequence>
<accession>A0A176S362</accession>
<comment type="caution">
    <text evidence="1">The sequence shown here is derived from an EMBL/GenBank/DDBJ whole genome shotgun (WGS) entry which is preliminary data.</text>
</comment>
<dbReference type="EMBL" id="LUTY01000882">
    <property type="protein sequence ID" value="OAD22541.1"/>
    <property type="molecule type" value="Genomic_DNA"/>
</dbReference>
<reference evidence="1 2" key="1">
    <citation type="submission" date="2016-05" db="EMBL/GenBank/DDBJ databases">
        <title>Single-cell genome of chain-forming Candidatus Thiomargarita nelsonii and comparison to other large sulfur-oxidizing bacteria.</title>
        <authorList>
            <person name="Winkel M."/>
            <person name="Salman V."/>
            <person name="Woyke T."/>
            <person name="Schulz-Vogt H."/>
            <person name="Richter M."/>
            <person name="Flood B."/>
            <person name="Bailey J."/>
            <person name="Amann R."/>
            <person name="Mussmann M."/>
        </authorList>
    </citation>
    <scope>NUCLEOTIDE SEQUENCE [LARGE SCALE GENOMIC DNA]</scope>
    <source>
        <strain evidence="1 2">THI036</strain>
    </source>
</reference>
<organism evidence="1 2">
    <name type="scientific">Candidatus Thiomargarita nelsonii</name>
    <dbReference type="NCBI Taxonomy" id="1003181"/>
    <lineage>
        <taxon>Bacteria</taxon>
        <taxon>Pseudomonadati</taxon>
        <taxon>Pseudomonadota</taxon>
        <taxon>Gammaproteobacteria</taxon>
        <taxon>Thiotrichales</taxon>
        <taxon>Thiotrichaceae</taxon>
        <taxon>Thiomargarita</taxon>
    </lineage>
</organism>
<gene>
    <name evidence="1" type="ORF">THIOM_001647</name>
</gene>
<proteinExistence type="predicted"/>
<name>A0A176S362_9GAMM</name>
<evidence type="ECO:0000313" key="1">
    <source>
        <dbReference type="EMBL" id="OAD22541.1"/>
    </source>
</evidence>
<dbReference type="Proteomes" id="UP000076962">
    <property type="component" value="Unassembled WGS sequence"/>
</dbReference>
<evidence type="ECO:0000313" key="2">
    <source>
        <dbReference type="Proteomes" id="UP000076962"/>
    </source>
</evidence>
<protein>
    <submittedName>
        <fullName evidence="1">Uncharacterized protein</fullName>
    </submittedName>
</protein>